<feature type="coiled-coil region" evidence="9">
    <location>
        <begin position="133"/>
        <end position="174"/>
    </location>
</feature>
<dbReference type="SUPFAM" id="SSF55874">
    <property type="entry name" value="ATPase domain of HSP90 chaperone/DNA topoisomerase II/histidine kinase"/>
    <property type="match status" value="1"/>
</dbReference>
<keyword evidence="9" id="KW-0175">Coiled coil</keyword>
<evidence type="ECO:0000256" key="1">
    <source>
        <dbReference type="ARBA" id="ARBA00000085"/>
    </source>
</evidence>
<dbReference type="Proteomes" id="UP000602050">
    <property type="component" value="Unassembled WGS sequence"/>
</dbReference>
<dbReference type="PANTHER" id="PTHR24421">
    <property type="entry name" value="NITRATE/NITRITE SENSOR PROTEIN NARX-RELATED"/>
    <property type="match status" value="1"/>
</dbReference>
<evidence type="ECO:0000256" key="6">
    <source>
        <dbReference type="ARBA" id="ARBA00022777"/>
    </source>
</evidence>
<evidence type="ECO:0000259" key="11">
    <source>
        <dbReference type="Pfam" id="PF02518"/>
    </source>
</evidence>
<feature type="transmembrane region" description="Helical" evidence="10">
    <location>
        <begin position="94"/>
        <end position="111"/>
    </location>
</feature>
<dbReference type="GO" id="GO:0046983">
    <property type="term" value="F:protein dimerization activity"/>
    <property type="evidence" value="ECO:0007669"/>
    <property type="project" value="InterPro"/>
</dbReference>
<feature type="domain" description="Histidine kinase/HSP90-like ATPase" evidence="11">
    <location>
        <begin position="274"/>
        <end position="348"/>
    </location>
</feature>
<reference evidence="13" key="2">
    <citation type="submission" date="2020-09" db="EMBL/GenBank/DDBJ databases">
        <authorList>
            <person name="Sun Q."/>
            <person name="Zhou Y."/>
        </authorList>
    </citation>
    <scope>NUCLEOTIDE SEQUENCE</scope>
    <source>
        <strain evidence="13">CGMCC 1.12360</strain>
    </source>
</reference>
<dbReference type="InterPro" id="IPR050482">
    <property type="entry name" value="Sensor_HK_TwoCompSys"/>
</dbReference>
<dbReference type="RefSeq" id="WP_188392681.1">
    <property type="nucleotide sequence ID" value="NZ_BMEV01000050.1"/>
</dbReference>
<evidence type="ECO:0000256" key="9">
    <source>
        <dbReference type="SAM" id="Coils"/>
    </source>
</evidence>
<keyword evidence="10" id="KW-0472">Membrane</keyword>
<evidence type="ECO:0000313" key="13">
    <source>
        <dbReference type="EMBL" id="GFZ82749.1"/>
    </source>
</evidence>
<dbReference type="Gene3D" id="1.20.5.1930">
    <property type="match status" value="1"/>
</dbReference>
<protein>
    <recommendedName>
        <fullName evidence="2">histidine kinase</fullName>
        <ecNumber evidence="2">2.7.13.3</ecNumber>
    </recommendedName>
</protein>
<dbReference type="AlphaFoldDB" id="A0A8J2TP04"/>
<feature type="transmembrane region" description="Helical" evidence="10">
    <location>
        <begin position="5"/>
        <end position="20"/>
    </location>
</feature>
<dbReference type="CDD" id="cd16917">
    <property type="entry name" value="HATPase_UhpB-NarQ-NarX-like"/>
    <property type="match status" value="1"/>
</dbReference>
<keyword evidence="3" id="KW-0597">Phosphoprotein</keyword>
<sequence length="361" mass="41832">MVEFWLRFISFSLLWIFYIASESRTLPFSILVFSVAIGVYFFLSLKKGLLVLYLFLSLLVCGHSLLLTGEAGYSVLIIFFLSFDAARLLNKREHIIYVIGNMFFIFFIMAGQKEISIETVVLYLLFLLLFITVNRLQKENEEKRELYEQLLDEYRKLKRLSRAAEQDARLEERNKIARDIHDSVGHRLTALMMKLEMLSIREPKLEFEDLKKMARESLEETRLAVKAIEREENEGIATIVQLIRKLEAESHLRVNFTLKQGVLSIPLSNEKNVVLYRVIQESLTNAMRHTQSRKVTVTLGVSAAGDLSFEISNPIFEPKPFTFGFGLTNMKKRVEQVKGMIHVYQTEKEFVVSGTIPREAR</sequence>
<organism evidence="13 14">
    <name type="scientific">Compostibacillus humi</name>
    <dbReference type="NCBI Taxonomy" id="1245525"/>
    <lineage>
        <taxon>Bacteria</taxon>
        <taxon>Bacillati</taxon>
        <taxon>Bacillota</taxon>
        <taxon>Bacilli</taxon>
        <taxon>Bacillales</taxon>
        <taxon>Bacillaceae</taxon>
        <taxon>Compostibacillus</taxon>
    </lineage>
</organism>
<evidence type="ECO:0000259" key="12">
    <source>
        <dbReference type="Pfam" id="PF07730"/>
    </source>
</evidence>
<proteinExistence type="predicted"/>
<evidence type="ECO:0000256" key="8">
    <source>
        <dbReference type="ARBA" id="ARBA00023012"/>
    </source>
</evidence>
<dbReference type="GO" id="GO:0000155">
    <property type="term" value="F:phosphorelay sensor kinase activity"/>
    <property type="evidence" value="ECO:0007669"/>
    <property type="project" value="InterPro"/>
</dbReference>
<keyword evidence="7" id="KW-0067">ATP-binding</keyword>
<keyword evidence="10" id="KW-1133">Transmembrane helix</keyword>
<feature type="domain" description="Signal transduction histidine kinase subgroup 3 dimerisation and phosphoacceptor" evidence="12">
    <location>
        <begin position="172"/>
        <end position="229"/>
    </location>
</feature>
<dbReference type="InterPro" id="IPR036890">
    <property type="entry name" value="HATPase_C_sf"/>
</dbReference>
<keyword evidence="14" id="KW-1185">Reference proteome</keyword>
<keyword evidence="10" id="KW-0812">Transmembrane</keyword>
<evidence type="ECO:0000256" key="5">
    <source>
        <dbReference type="ARBA" id="ARBA00022741"/>
    </source>
</evidence>
<keyword evidence="4" id="KW-0808">Transferase</keyword>
<keyword evidence="8" id="KW-0902">Two-component regulatory system</keyword>
<dbReference type="PANTHER" id="PTHR24421:SF10">
    <property type="entry name" value="NITRATE_NITRITE SENSOR PROTEIN NARQ"/>
    <property type="match status" value="1"/>
</dbReference>
<evidence type="ECO:0000256" key="3">
    <source>
        <dbReference type="ARBA" id="ARBA00022553"/>
    </source>
</evidence>
<evidence type="ECO:0000256" key="4">
    <source>
        <dbReference type="ARBA" id="ARBA00022679"/>
    </source>
</evidence>
<dbReference type="EC" id="2.7.13.3" evidence="2"/>
<name>A0A8J2TP04_9BACI</name>
<dbReference type="GO" id="GO:0016020">
    <property type="term" value="C:membrane"/>
    <property type="evidence" value="ECO:0007669"/>
    <property type="project" value="InterPro"/>
</dbReference>
<accession>A0A8J2TP04</accession>
<evidence type="ECO:0000256" key="7">
    <source>
        <dbReference type="ARBA" id="ARBA00022840"/>
    </source>
</evidence>
<dbReference type="EMBL" id="BMEV01000050">
    <property type="protein sequence ID" value="GFZ82749.1"/>
    <property type="molecule type" value="Genomic_DNA"/>
</dbReference>
<dbReference type="InterPro" id="IPR011712">
    <property type="entry name" value="Sig_transdc_His_kin_sub3_dim/P"/>
</dbReference>
<comment type="caution">
    <text evidence="13">The sequence shown here is derived from an EMBL/GenBank/DDBJ whole genome shotgun (WGS) entry which is preliminary data.</text>
</comment>
<feature type="transmembrane region" description="Helical" evidence="10">
    <location>
        <begin position="26"/>
        <end position="43"/>
    </location>
</feature>
<dbReference type="Pfam" id="PF02518">
    <property type="entry name" value="HATPase_c"/>
    <property type="match status" value="1"/>
</dbReference>
<feature type="transmembrane region" description="Helical" evidence="10">
    <location>
        <begin position="117"/>
        <end position="136"/>
    </location>
</feature>
<evidence type="ECO:0000313" key="14">
    <source>
        <dbReference type="Proteomes" id="UP000602050"/>
    </source>
</evidence>
<dbReference type="Pfam" id="PF07730">
    <property type="entry name" value="HisKA_3"/>
    <property type="match status" value="1"/>
</dbReference>
<dbReference type="GO" id="GO:0005524">
    <property type="term" value="F:ATP binding"/>
    <property type="evidence" value="ECO:0007669"/>
    <property type="project" value="UniProtKB-KW"/>
</dbReference>
<dbReference type="Gene3D" id="3.30.565.10">
    <property type="entry name" value="Histidine kinase-like ATPase, C-terminal domain"/>
    <property type="match status" value="1"/>
</dbReference>
<dbReference type="InterPro" id="IPR003594">
    <property type="entry name" value="HATPase_dom"/>
</dbReference>
<reference evidence="13" key="1">
    <citation type="journal article" date="2014" name="Int. J. Syst. Evol. Microbiol.">
        <title>Complete genome sequence of Corynebacterium casei LMG S-19264T (=DSM 44701T), isolated from a smear-ripened cheese.</title>
        <authorList>
            <consortium name="US DOE Joint Genome Institute (JGI-PGF)"/>
            <person name="Walter F."/>
            <person name="Albersmeier A."/>
            <person name="Kalinowski J."/>
            <person name="Ruckert C."/>
        </authorList>
    </citation>
    <scope>NUCLEOTIDE SEQUENCE</scope>
    <source>
        <strain evidence="13">CGMCC 1.12360</strain>
    </source>
</reference>
<gene>
    <name evidence="13" type="ORF">GCM10010978_24290</name>
</gene>
<keyword evidence="5" id="KW-0547">Nucleotide-binding</keyword>
<evidence type="ECO:0000256" key="2">
    <source>
        <dbReference type="ARBA" id="ARBA00012438"/>
    </source>
</evidence>
<evidence type="ECO:0000256" key="10">
    <source>
        <dbReference type="SAM" id="Phobius"/>
    </source>
</evidence>
<comment type="catalytic activity">
    <reaction evidence="1">
        <text>ATP + protein L-histidine = ADP + protein N-phospho-L-histidine.</text>
        <dbReference type="EC" id="2.7.13.3"/>
    </reaction>
</comment>
<keyword evidence="6 13" id="KW-0418">Kinase</keyword>